<evidence type="ECO:0008006" key="3">
    <source>
        <dbReference type="Google" id="ProtNLM"/>
    </source>
</evidence>
<sequence>MNNLLICIEERISQEIDQLLNQLEKGGIRKNEFTSKNSFLNKQS</sequence>
<dbReference type="Proteomes" id="UP001238088">
    <property type="component" value="Unassembled WGS sequence"/>
</dbReference>
<reference evidence="1 2" key="1">
    <citation type="submission" date="2023-07" db="EMBL/GenBank/DDBJ databases">
        <title>Genomic Encyclopedia of Type Strains, Phase IV (KMG-IV): sequencing the most valuable type-strain genomes for metagenomic binning, comparative biology and taxonomic classification.</title>
        <authorList>
            <person name="Goeker M."/>
        </authorList>
    </citation>
    <scope>NUCLEOTIDE SEQUENCE [LARGE SCALE GENOMIC DNA]</scope>
    <source>
        <strain evidence="1 2">DSM 23494</strain>
    </source>
</reference>
<organism evidence="1 2">
    <name type="scientific">Cytobacillus purgationiresistens</name>
    <dbReference type="NCBI Taxonomy" id="863449"/>
    <lineage>
        <taxon>Bacteria</taxon>
        <taxon>Bacillati</taxon>
        <taxon>Bacillota</taxon>
        <taxon>Bacilli</taxon>
        <taxon>Bacillales</taxon>
        <taxon>Bacillaceae</taxon>
        <taxon>Cytobacillus</taxon>
    </lineage>
</organism>
<keyword evidence="2" id="KW-1185">Reference proteome</keyword>
<evidence type="ECO:0000313" key="1">
    <source>
        <dbReference type="EMBL" id="MDQ0272970.1"/>
    </source>
</evidence>
<dbReference type="EMBL" id="JAUSUB010000031">
    <property type="protein sequence ID" value="MDQ0272970.1"/>
    <property type="molecule type" value="Genomic_DNA"/>
</dbReference>
<comment type="caution">
    <text evidence="1">The sequence shown here is derived from an EMBL/GenBank/DDBJ whole genome shotgun (WGS) entry which is preliminary data.</text>
</comment>
<evidence type="ECO:0000313" key="2">
    <source>
        <dbReference type="Proteomes" id="UP001238088"/>
    </source>
</evidence>
<name>A0ABU0APL7_9BACI</name>
<protein>
    <recommendedName>
        <fullName evidence="3">Fur-regulated basic protein FbpA</fullName>
    </recommendedName>
</protein>
<gene>
    <name evidence="1" type="ORF">J2S17_004864</name>
</gene>
<accession>A0ABU0APL7</accession>
<proteinExistence type="predicted"/>